<dbReference type="InterPro" id="IPR029058">
    <property type="entry name" value="AB_hydrolase_fold"/>
</dbReference>
<evidence type="ECO:0000313" key="4">
    <source>
        <dbReference type="Proteomes" id="UP000214646"/>
    </source>
</evidence>
<dbReference type="Gene3D" id="3.40.710.10">
    <property type="entry name" value="DD-peptidase/beta-lactamase superfamily"/>
    <property type="match status" value="1"/>
</dbReference>
<evidence type="ECO:0000259" key="2">
    <source>
        <dbReference type="Pfam" id="PF07859"/>
    </source>
</evidence>
<dbReference type="Gene3D" id="3.40.50.1820">
    <property type="entry name" value="alpha/beta hydrolase"/>
    <property type="match status" value="1"/>
</dbReference>
<dbReference type="InterPro" id="IPR001466">
    <property type="entry name" value="Beta-lactam-related"/>
</dbReference>
<sequence length="780" mass="83479">MSPVIPNSAQSKVALDPRLDPRIKKFCAGTELGHPMPDVSSRAELLAQELSPAGSAAMKRVTAFFNSMDSEAIAPSAGLSVRTETLTSTPDGNTIKIQFIRPDNGEVLPCIYYIHGGRMEMNSCFEGNYKTWGRMIAAKGVAVAMVEFRNSVHPSAVPETAPFPAGLNDCVSGLKWVHANAARLGIDPSRIVVAGESGGGNLTLAVAMKLKRDGGLDLIRGLYSLCPYIAGKWPQARFPSSIENGGIVLNFDDNRATMAYGIEAFNAGDPLAWPSFATPADVEGLPPTVISVNECDPLRDEGIAFYRLLMDSGVSARCRQVMGACHGIEIFPVICPDICDATASDMANFAIGAASPANVGSSASSPLPVASPTSVGFSAEHLDRMDAAMQAEIDAGHYAGISVMVARHGKLVKSGRYGYQTLEGREPLREDAIFRIASMTKPIIATAMMTLYEVGKWQLDDHVTKFIPEFGDLKVLKDGQLVPLDRPMTMRHLMSTSAGFAFGIPLGSTNTKLDEMYAAAGLWGGTNDDMIAKLATLPLEAQPGTEFRYGLQQEVQGAILRRITGEGLDEYLARRIFRPLGMKDTGFGVPEGQRDRIPPRYLLDKDLKLALAPDQSAFPTLFGTPPGVTPKMLLSIAGLYSTTQDYLRFAQMLANGGQLDGVRVLSPSSVKLMASNLLADGVPMHFERPFAGVGYGMNLGVVLGPAHADFNGGPVGVGTFYWGGVHGTWFWVDPVHDVVVVGMVQQQDAGNPMTGRSYPVADIRGISRSITYGALVDPAL</sequence>
<dbReference type="EMBL" id="NIDE01000001">
    <property type="protein sequence ID" value="OWK46457.1"/>
    <property type="molecule type" value="Genomic_DNA"/>
</dbReference>
<dbReference type="OrthoDB" id="9770183at2"/>
<dbReference type="PANTHER" id="PTHR43283">
    <property type="entry name" value="BETA-LACTAMASE-RELATED"/>
    <property type="match status" value="1"/>
</dbReference>
<proteinExistence type="predicted"/>
<organism evidence="3 4">
    <name type="scientific">Fimbriiglobus ruber</name>
    <dbReference type="NCBI Taxonomy" id="1908690"/>
    <lineage>
        <taxon>Bacteria</taxon>
        <taxon>Pseudomonadati</taxon>
        <taxon>Planctomycetota</taxon>
        <taxon>Planctomycetia</taxon>
        <taxon>Gemmatales</taxon>
        <taxon>Gemmataceae</taxon>
        <taxon>Fimbriiglobus</taxon>
    </lineage>
</organism>
<gene>
    <name evidence="3" type="ORF">FRUB_00156</name>
</gene>
<dbReference type="SUPFAM" id="SSF56601">
    <property type="entry name" value="beta-lactamase/transpeptidase-like"/>
    <property type="match status" value="1"/>
</dbReference>
<protein>
    <submittedName>
        <fullName evidence="3">Beta-lactamase class C</fullName>
    </submittedName>
</protein>
<dbReference type="SUPFAM" id="SSF53474">
    <property type="entry name" value="alpha/beta-Hydrolases"/>
    <property type="match status" value="1"/>
</dbReference>
<dbReference type="InterPro" id="IPR050789">
    <property type="entry name" value="Diverse_Enzym_Activities"/>
</dbReference>
<dbReference type="InterPro" id="IPR012338">
    <property type="entry name" value="Beta-lactam/transpept-like"/>
</dbReference>
<accession>A0A225EDQ5</accession>
<dbReference type="AlphaFoldDB" id="A0A225EDQ5"/>
<evidence type="ECO:0000259" key="1">
    <source>
        <dbReference type="Pfam" id="PF00144"/>
    </source>
</evidence>
<dbReference type="PANTHER" id="PTHR43283:SF3">
    <property type="entry name" value="BETA-LACTAMASE FAMILY PROTEIN (AFU_ORTHOLOGUE AFUA_5G07500)"/>
    <property type="match status" value="1"/>
</dbReference>
<dbReference type="InterPro" id="IPR013094">
    <property type="entry name" value="AB_hydrolase_3"/>
</dbReference>
<dbReference type="Pfam" id="PF00144">
    <property type="entry name" value="Beta-lactamase"/>
    <property type="match status" value="1"/>
</dbReference>
<dbReference type="Pfam" id="PF07859">
    <property type="entry name" value="Abhydrolase_3"/>
    <property type="match status" value="1"/>
</dbReference>
<dbReference type="Proteomes" id="UP000214646">
    <property type="component" value="Unassembled WGS sequence"/>
</dbReference>
<feature type="domain" description="Alpha/beta hydrolase fold-3" evidence="2">
    <location>
        <begin position="112"/>
        <end position="328"/>
    </location>
</feature>
<dbReference type="GO" id="GO:0016787">
    <property type="term" value="F:hydrolase activity"/>
    <property type="evidence" value="ECO:0007669"/>
    <property type="project" value="InterPro"/>
</dbReference>
<reference evidence="4" key="1">
    <citation type="submission" date="2017-06" db="EMBL/GenBank/DDBJ databases">
        <title>Genome analysis of Fimbriiglobus ruber SP5, the first member of the order Planctomycetales with confirmed chitinolytic capability.</title>
        <authorList>
            <person name="Ravin N.V."/>
            <person name="Rakitin A.L."/>
            <person name="Ivanova A.A."/>
            <person name="Beletsky A.V."/>
            <person name="Kulichevskaya I.S."/>
            <person name="Mardanov A.V."/>
            <person name="Dedysh S.N."/>
        </authorList>
    </citation>
    <scope>NUCLEOTIDE SEQUENCE [LARGE SCALE GENOMIC DNA]</scope>
    <source>
        <strain evidence="4">SP5</strain>
    </source>
</reference>
<dbReference type="RefSeq" id="WP_088251677.1">
    <property type="nucleotide sequence ID" value="NZ_NIDE01000001.1"/>
</dbReference>
<feature type="domain" description="Beta-lactamase-related" evidence="1">
    <location>
        <begin position="386"/>
        <end position="752"/>
    </location>
</feature>
<name>A0A225EDQ5_9BACT</name>
<evidence type="ECO:0000313" key="3">
    <source>
        <dbReference type="EMBL" id="OWK46457.1"/>
    </source>
</evidence>
<comment type="caution">
    <text evidence="3">The sequence shown here is derived from an EMBL/GenBank/DDBJ whole genome shotgun (WGS) entry which is preliminary data.</text>
</comment>
<keyword evidence="4" id="KW-1185">Reference proteome</keyword>